<organism evidence="1 2">
    <name type="scientific">Chryseobacterium defluvii</name>
    <dbReference type="NCBI Taxonomy" id="160396"/>
    <lineage>
        <taxon>Bacteria</taxon>
        <taxon>Pseudomonadati</taxon>
        <taxon>Bacteroidota</taxon>
        <taxon>Flavobacteriia</taxon>
        <taxon>Flavobacteriales</taxon>
        <taxon>Weeksellaceae</taxon>
        <taxon>Chryseobacterium group</taxon>
        <taxon>Chryseobacterium</taxon>
    </lineage>
</organism>
<dbReference type="EMBL" id="JACHLE010000001">
    <property type="protein sequence ID" value="MBB4805016.1"/>
    <property type="molecule type" value="Genomic_DNA"/>
</dbReference>
<sequence length="313" mass="31808">MSRVIPFLFFFITILIKSQIGINTANPTETLDVNGTMRVRNISSLGSNASAKDSILVFDNDGVLKRVTASQILTQANGITSISTSGVISGNGTSSNPVTLGQNGAANGQLLQWNGTGWVPVSASSLGTISLNTGTSGANINVSGSPAALGGSITLNIPDAGAAARGVVNTASQVFAGTKMFSAVGINTTTPNASASLDANGAYKLGSTGTVNKNMISFSATVNNNINSGTSAFLGGLSASRVLDIDITVPAANRPTSTQAVVNVSPAFDLPGSVSIASARLTSVSNVRVRFLNNDVSNSQTISGTLYVKINEF</sequence>
<accession>A0A840K721</accession>
<evidence type="ECO:0000313" key="2">
    <source>
        <dbReference type="Proteomes" id="UP000592180"/>
    </source>
</evidence>
<evidence type="ECO:0000313" key="1">
    <source>
        <dbReference type="EMBL" id="MBB4805016.1"/>
    </source>
</evidence>
<name>A0A840K721_9FLAO</name>
<keyword evidence="2" id="KW-1185">Reference proteome</keyword>
<dbReference type="RefSeq" id="WP_184183343.1">
    <property type="nucleotide sequence ID" value="NZ_JACHLE010000001.1"/>
</dbReference>
<dbReference type="AlphaFoldDB" id="A0A840K721"/>
<dbReference type="Proteomes" id="UP000592180">
    <property type="component" value="Unassembled WGS sequence"/>
</dbReference>
<gene>
    <name evidence="1" type="ORF">HNP38_000288</name>
</gene>
<reference evidence="1 2" key="1">
    <citation type="submission" date="2020-08" db="EMBL/GenBank/DDBJ databases">
        <title>Functional genomics of gut bacteria from endangered species of beetles.</title>
        <authorList>
            <person name="Carlos-Shanley C."/>
        </authorList>
    </citation>
    <scope>NUCLEOTIDE SEQUENCE [LARGE SCALE GENOMIC DNA]</scope>
    <source>
        <strain evidence="1 2">S00151</strain>
    </source>
</reference>
<protein>
    <submittedName>
        <fullName evidence="1">Uncharacterized protein</fullName>
    </submittedName>
</protein>
<proteinExistence type="predicted"/>
<comment type="caution">
    <text evidence="1">The sequence shown here is derived from an EMBL/GenBank/DDBJ whole genome shotgun (WGS) entry which is preliminary data.</text>
</comment>